<organism evidence="2 3">
    <name type="scientific">Dyella koreensis</name>
    <dbReference type="NCBI Taxonomy" id="311235"/>
    <lineage>
        <taxon>Bacteria</taxon>
        <taxon>Pseudomonadati</taxon>
        <taxon>Pseudomonadota</taxon>
        <taxon>Gammaproteobacteria</taxon>
        <taxon>Lysobacterales</taxon>
        <taxon>Rhodanobacteraceae</taxon>
        <taxon>Dyella</taxon>
    </lineage>
</organism>
<sequence>MRVHLLLPVVALLLASVNAGAQDAEASAFFMKLYTTTCMKHYAKPEALSAEFTAAKTPTLPDDTARAFLGGMPGKAWPQRGPGEGKFVVSLRDDGVCAVFAQYADTINVEQQFTALVATSPAPLTSSREQDDHGMAPTGPIHTLSYAWARPGDSTKLVFTLTTAVSPDAPVQAMATLARVTK</sequence>
<dbReference type="RefSeq" id="WP_379984946.1">
    <property type="nucleotide sequence ID" value="NZ_JADIKD010000006.1"/>
</dbReference>
<proteinExistence type="predicted"/>
<accession>A0ABW8K299</accession>
<reference evidence="2 3" key="1">
    <citation type="submission" date="2020-10" db="EMBL/GenBank/DDBJ databases">
        <title>Phylogeny of dyella-like bacteria.</title>
        <authorList>
            <person name="Fu J."/>
        </authorList>
    </citation>
    <scope>NUCLEOTIDE SEQUENCE [LARGE SCALE GENOMIC DNA]</scope>
    <source>
        <strain evidence="2 3">BB4</strain>
    </source>
</reference>
<evidence type="ECO:0008006" key="4">
    <source>
        <dbReference type="Google" id="ProtNLM"/>
    </source>
</evidence>
<keyword evidence="1" id="KW-0732">Signal</keyword>
<dbReference type="EMBL" id="JADIKD010000006">
    <property type="protein sequence ID" value="MFK2916296.1"/>
    <property type="molecule type" value="Genomic_DNA"/>
</dbReference>
<feature type="chain" id="PRO_5045381068" description="Lipoprotein" evidence="1">
    <location>
        <begin position="22"/>
        <end position="182"/>
    </location>
</feature>
<evidence type="ECO:0000313" key="3">
    <source>
        <dbReference type="Proteomes" id="UP001620408"/>
    </source>
</evidence>
<comment type="caution">
    <text evidence="2">The sequence shown here is derived from an EMBL/GenBank/DDBJ whole genome shotgun (WGS) entry which is preliminary data.</text>
</comment>
<keyword evidence="3" id="KW-1185">Reference proteome</keyword>
<dbReference type="Proteomes" id="UP001620408">
    <property type="component" value="Unassembled WGS sequence"/>
</dbReference>
<dbReference type="NCBIfam" id="NF047650">
    <property type="entry name" value="lipo_NMCC_0638"/>
    <property type="match status" value="1"/>
</dbReference>
<gene>
    <name evidence="2" type="ORF">ISS97_03390</name>
</gene>
<feature type="signal peptide" evidence="1">
    <location>
        <begin position="1"/>
        <end position="21"/>
    </location>
</feature>
<name>A0ABW8K299_9GAMM</name>
<evidence type="ECO:0000256" key="1">
    <source>
        <dbReference type="SAM" id="SignalP"/>
    </source>
</evidence>
<evidence type="ECO:0000313" key="2">
    <source>
        <dbReference type="EMBL" id="MFK2916296.1"/>
    </source>
</evidence>
<protein>
    <recommendedName>
        <fullName evidence="4">Lipoprotein</fullName>
    </recommendedName>
</protein>